<gene>
    <name evidence="5" type="ORF">SAMN02745126_05588</name>
</gene>
<keyword evidence="3" id="KW-0862">Zinc</keyword>
<feature type="region of interest" description="Disordered" evidence="4">
    <location>
        <begin position="65"/>
        <end position="87"/>
    </location>
</feature>
<accession>A0A1T4T3Z7</accession>
<dbReference type="RefSeq" id="WP_085937319.1">
    <property type="nucleotide sequence ID" value="NZ_FUWJ01000012.1"/>
</dbReference>
<reference evidence="6" key="1">
    <citation type="submission" date="2017-02" db="EMBL/GenBank/DDBJ databases">
        <authorList>
            <person name="Varghese N."/>
            <person name="Submissions S."/>
        </authorList>
    </citation>
    <scope>NUCLEOTIDE SEQUENCE [LARGE SCALE GENOMIC DNA]</scope>
    <source>
        <strain evidence="6">ATCC 27094</strain>
    </source>
</reference>
<dbReference type="Proteomes" id="UP000190092">
    <property type="component" value="Unassembled WGS sequence"/>
</dbReference>
<dbReference type="GO" id="GO:0051604">
    <property type="term" value="P:protein maturation"/>
    <property type="evidence" value="ECO:0007669"/>
    <property type="project" value="InterPro"/>
</dbReference>
<dbReference type="InterPro" id="IPR000688">
    <property type="entry name" value="HypA/HybF"/>
</dbReference>
<dbReference type="PANTHER" id="PTHR34535">
    <property type="entry name" value="HYDROGENASE MATURATION FACTOR HYPA"/>
    <property type="match status" value="1"/>
</dbReference>
<keyword evidence="6" id="KW-1185">Reference proteome</keyword>
<keyword evidence="2" id="KW-0479">Metal-binding</keyword>
<evidence type="ECO:0000256" key="2">
    <source>
        <dbReference type="ARBA" id="ARBA00022723"/>
    </source>
</evidence>
<evidence type="ECO:0000256" key="1">
    <source>
        <dbReference type="ARBA" id="ARBA00022596"/>
    </source>
</evidence>
<evidence type="ECO:0000256" key="4">
    <source>
        <dbReference type="SAM" id="MobiDB-lite"/>
    </source>
</evidence>
<evidence type="ECO:0000313" key="5">
    <source>
        <dbReference type="EMBL" id="SKA34961.1"/>
    </source>
</evidence>
<dbReference type="EMBL" id="FUWJ01000012">
    <property type="protein sequence ID" value="SKA34961.1"/>
    <property type="molecule type" value="Genomic_DNA"/>
</dbReference>
<proteinExistence type="predicted"/>
<evidence type="ECO:0000313" key="6">
    <source>
        <dbReference type="Proteomes" id="UP000190092"/>
    </source>
</evidence>
<name>A0A1T4T3Z7_9HYPH</name>
<protein>
    <submittedName>
        <fullName evidence="5">Hydrogenase nickel incorporation protein HypA/HybF</fullName>
    </submittedName>
</protein>
<dbReference type="Gene3D" id="3.30.2320.50">
    <property type="match status" value="1"/>
</dbReference>
<keyword evidence="1" id="KW-0533">Nickel</keyword>
<dbReference type="GO" id="GO:0008270">
    <property type="term" value="F:zinc ion binding"/>
    <property type="evidence" value="ECO:0007669"/>
    <property type="project" value="TreeGrafter"/>
</dbReference>
<dbReference type="PANTHER" id="PTHR34535:SF3">
    <property type="entry name" value="HYDROGENASE MATURATION FACTOR HYPA"/>
    <property type="match status" value="1"/>
</dbReference>
<dbReference type="Pfam" id="PF01155">
    <property type="entry name" value="HypA"/>
    <property type="match status" value="1"/>
</dbReference>
<evidence type="ECO:0000256" key="3">
    <source>
        <dbReference type="ARBA" id="ARBA00022833"/>
    </source>
</evidence>
<sequence length="87" mass="9473">MHEASLMTNLMRQIDRISQAEKANRVVTVSVWLGALSHMSPEHLAEHFVVAAKGTVAEGAQLRTTVSDDPGHPNAQDLLLQSVELDT</sequence>
<dbReference type="AlphaFoldDB" id="A0A1T4T3Z7"/>
<dbReference type="OrthoDB" id="288014at2"/>
<organism evidence="5 6">
    <name type="scientific">Enhydrobacter aerosaccus</name>
    <dbReference type="NCBI Taxonomy" id="225324"/>
    <lineage>
        <taxon>Bacteria</taxon>
        <taxon>Pseudomonadati</taxon>
        <taxon>Pseudomonadota</taxon>
        <taxon>Alphaproteobacteria</taxon>
        <taxon>Hyphomicrobiales</taxon>
        <taxon>Enhydrobacter</taxon>
    </lineage>
</organism>
<dbReference type="GO" id="GO:0016151">
    <property type="term" value="F:nickel cation binding"/>
    <property type="evidence" value="ECO:0007669"/>
    <property type="project" value="InterPro"/>
</dbReference>
<dbReference type="STRING" id="225324.SAMN02745126_05588"/>